<dbReference type="RefSeq" id="WP_073166590.1">
    <property type="nucleotide sequence ID" value="NZ_FRDA01000005.1"/>
</dbReference>
<evidence type="ECO:0000313" key="10">
    <source>
        <dbReference type="EMBL" id="SHN00450.1"/>
    </source>
</evidence>
<keyword evidence="10" id="KW-0969">Cilium</keyword>
<dbReference type="GO" id="GO:0015031">
    <property type="term" value="P:protein transport"/>
    <property type="evidence" value="ECO:0007669"/>
    <property type="project" value="UniProtKB-KW"/>
</dbReference>
<dbReference type="OrthoDB" id="8480773at2"/>
<evidence type="ECO:0000256" key="5">
    <source>
        <dbReference type="ARBA" id="ARBA00022795"/>
    </source>
</evidence>
<sequence>MSSSNKESASDLIRAKDVSGLDLWALPSFDPHVEPEPEPEPEAVDEPAEMEEVPLDEVQPLTLEELESIRQEAWNEGFATGEKEGFHSTQLKVRQEAEVALAGKIGSLEKLMVSLLDPIAEQDTQIEKAVIHLVEHIARQVIQRELSTDSAQIAHVLRDALKLLPMGANNLRIFINPQDFALVKAMRERHEEAWKIVEDEALLPGGCRIETEHSRIDASVETRIALAISKMHDQLHEQVTHPAAPDVSVELDIAPVEASKPAPTTAAPDVDNLDAP</sequence>
<name>A0A1M7NA60_9PSED</name>
<evidence type="ECO:0000256" key="2">
    <source>
        <dbReference type="ARBA" id="ARBA00006602"/>
    </source>
</evidence>
<keyword evidence="5" id="KW-1005">Bacterial flagellum biogenesis</keyword>
<keyword evidence="10" id="KW-0282">Flagellum</keyword>
<evidence type="ECO:0000256" key="6">
    <source>
        <dbReference type="ARBA" id="ARBA00022927"/>
    </source>
</evidence>
<dbReference type="GO" id="GO:0044781">
    <property type="term" value="P:bacterial-type flagellum organization"/>
    <property type="evidence" value="ECO:0007669"/>
    <property type="project" value="UniProtKB-KW"/>
</dbReference>
<dbReference type="PANTHER" id="PTHR34982">
    <property type="entry name" value="YOP PROTEINS TRANSLOCATION PROTEIN L"/>
    <property type="match status" value="1"/>
</dbReference>
<evidence type="ECO:0000256" key="7">
    <source>
        <dbReference type="ARBA" id="ARBA00023225"/>
    </source>
</evidence>
<dbReference type="InterPro" id="IPR051472">
    <property type="entry name" value="T3SS_Stator/FliH"/>
</dbReference>
<feature type="region of interest" description="Disordered" evidence="8">
    <location>
        <begin position="256"/>
        <end position="276"/>
    </location>
</feature>
<dbReference type="SUPFAM" id="SSF160527">
    <property type="entry name" value="V-type ATPase subunit E-like"/>
    <property type="match status" value="1"/>
</dbReference>
<dbReference type="PANTHER" id="PTHR34982:SF1">
    <property type="entry name" value="FLAGELLAR ASSEMBLY PROTEIN FLIH"/>
    <property type="match status" value="1"/>
</dbReference>
<evidence type="ECO:0000256" key="1">
    <source>
        <dbReference type="ARBA" id="ARBA00003041"/>
    </source>
</evidence>
<proteinExistence type="inferred from homology"/>
<evidence type="ECO:0000259" key="9">
    <source>
        <dbReference type="Pfam" id="PF02108"/>
    </source>
</evidence>
<feature type="compositionally biased region" description="Acidic residues" evidence="8">
    <location>
        <begin position="36"/>
        <end position="51"/>
    </location>
</feature>
<dbReference type="GO" id="GO:0005829">
    <property type="term" value="C:cytosol"/>
    <property type="evidence" value="ECO:0007669"/>
    <property type="project" value="TreeGrafter"/>
</dbReference>
<dbReference type="Pfam" id="PF02108">
    <property type="entry name" value="FliH"/>
    <property type="match status" value="1"/>
</dbReference>
<dbReference type="STRING" id="1190415.SAMN05216593_105332"/>
<evidence type="ECO:0000256" key="4">
    <source>
        <dbReference type="ARBA" id="ARBA00022448"/>
    </source>
</evidence>
<feature type="region of interest" description="Disordered" evidence="8">
    <location>
        <begin position="26"/>
        <end position="51"/>
    </location>
</feature>
<feature type="domain" description="Flagellar assembly protein FliH/Type III secretion system HrpE" evidence="9">
    <location>
        <begin position="105"/>
        <end position="224"/>
    </location>
</feature>
<gene>
    <name evidence="10" type="ORF">SAMN05216593_105332</name>
</gene>
<comment type="similarity">
    <text evidence="2">Belongs to the FliH family.</text>
</comment>
<evidence type="ECO:0000313" key="11">
    <source>
        <dbReference type="Proteomes" id="UP000183983"/>
    </source>
</evidence>
<evidence type="ECO:0000256" key="3">
    <source>
        <dbReference type="ARBA" id="ARBA00016507"/>
    </source>
</evidence>
<dbReference type="AlphaFoldDB" id="A0A1M7NA60"/>
<dbReference type="Proteomes" id="UP000183983">
    <property type="component" value="Unassembled WGS sequence"/>
</dbReference>
<reference evidence="10 11" key="1">
    <citation type="submission" date="2016-11" db="EMBL/GenBank/DDBJ databases">
        <authorList>
            <person name="Jaros S."/>
            <person name="Januszkiewicz K."/>
            <person name="Wedrychowicz H."/>
        </authorList>
    </citation>
    <scope>NUCLEOTIDE SEQUENCE [LARGE SCALE GENOMIC DNA]</scope>
    <source>
        <strain evidence="10 11">LMG 26898</strain>
    </source>
</reference>
<dbReference type="InterPro" id="IPR018035">
    <property type="entry name" value="Flagellar_FliH/T3SS_HrpE"/>
</dbReference>
<dbReference type="EMBL" id="FRDA01000005">
    <property type="protein sequence ID" value="SHN00450.1"/>
    <property type="molecule type" value="Genomic_DNA"/>
</dbReference>
<evidence type="ECO:0000256" key="8">
    <source>
        <dbReference type="SAM" id="MobiDB-lite"/>
    </source>
</evidence>
<protein>
    <recommendedName>
        <fullName evidence="3">Flagellar assembly protein FliH</fullName>
    </recommendedName>
</protein>
<dbReference type="NCBIfam" id="NF004269">
    <property type="entry name" value="PRK05687.1-5"/>
    <property type="match status" value="1"/>
</dbReference>
<keyword evidence="6" id="KW-0653">Protein transport</keyword>
<keyword evidence="10" id="KW-0966">Cell projection</keyword>
<organism evidence="10 11">
    <name type="scientific">Pseudomonas asturiensis</name>
    <dbReference type="NCBI Taxonomy" id="1190415"/>
    <lineage>
        <taxon>Bacteria</taxon>
        <taxon>Pseudomonadati</taxon>
        <taxon>Pseudomonadota</taxon>
        <taxon>Gammaproteobacteria</taxon>
        <taxon>Pseudomonadales</taxon>
        <taxon>Pseudomonadaceae</taxon>
        <taxon>Pseudomonas</taxon>
    </lineage>
</organism>
<keyword evidence="4" id="KW-0813">Transport</keyword>
<comment type="function">
    <text evidence="1">Needed for flagellar regrowth and assembly.</text>
</comment>
<keyword evidence="7" id="KW-1006">Bacterial flagellum protein export</keyword>
<accession>A0A1M7NA60</accession>